<feature type="modified residue" description="4-aspartylphosphate" evidence="2">
    <location>
        <position position="54"/>
    </location>
</feature>
<dbReference type="PROSITE" id="PS50110">
    <property type="entry name" value="RESPONSE_REGULATORY"/>
    <property type="match status" value="1"/>
</dbReference>
<dbReference type="AlphaFoldDB" id="A0A2S6H527"/>
<dbReference type="Gene3D" id="3.40.50.2300">
    <property type="match status" value="1"/>
</dbReference>
<gene>
    <name evidence="4" type="ORF">B0F88_10312</name>
</gene>
<dbReference type="SMART" id="SM00448">
    <property type="entry name" value="REC"/>
    <property type="match status" value="1"/>
</dbReference>
<sequence>MPGNILVVEDDEEISLLLEFLLSREGYQVSLAKDGHVAQHFIEHSDPPDLVLLDVMLPYVSGAHLLEQMRTMPTWAKTKIIMLTAKSGEKGVADALSLGADDFIAKPFKPLELVARVKHQLKFKRQQ</sequence>
<keyword evidence="5" id="KW-1185">Reference proteome</keyword>
<feature type="domain" description="Response regulatory" evidence="3">
    <location>
        <begin position="4"/>
        <end position="121"/>
    </location>
</feature>
<dbReference type="RefSeq" id="WP_219820780.1">
    <property type="nucleotide sequence ID" value="NZ_PTIY01000003.1"/>
</dbReference>
<accession>A0A2S6H527</accession>
<evidence type="ECO:0000259" key="3">
    <source>
        <dbReference type="PROSITE" id="PS50110"/>
    </source>
</evidence>
<evidence type="ECO:0000313" key="4">
    <source>
        <dbReference type="EMBL" id="PPK72582.1"/>
    </source>
</evidence>
<reference evidence="4 5" key="1">
    <citation type="submission" date="2018-02" db="EMBL/GenBank/DDBJ databases">
        <title>Subsurface microbial communities from deep shales in Ohio and West Virginia, USA.</title>
        <authorList>
            <person name="Wrighton K."/>
        </authorList>
    </citation>
    <scope>NUCLEOTIDE SEQUENCE [LARGE SCALE GENOMIC DNA]</scope>
    <source>
        <strain evidence="4 5">OWC-G53F</strain>
    </source>
</reference>
<dbReference type="InterPro" id="IPR050595">
    <property type="entry name" value="Bact_response_regulator"/>
</dbReference>
<keyword evidence="1 2" id="KW-0597">Phosphoprotein</keyword>
<name>A0A2S6H527_9GAMM</name>
<protein>
    <submittedName>
        <fullName evidence="4">Response regulator receiver domain-containing protein</fullName>
    </submittedName>
</protein>
<dbReference type="Proteomes" id="UP000238071">
    <property type="component" value="Unassembled WGS sequence"/>
</dbReference>
<dbReference type="Pfam" id="PF00072">
    <property type="entry name" value="Response_reg"/>
    <property type="match status" value="1"/>
</dbReference>
<dbReference type="GO" id="GO:0000160">
    <property type="term" value="P:phosphorelay signal transduction system"/>
    <property type="evidence" value="ECO:0007669"/>
    <property type="project" value="InterPro"/>
</dbReference>
<dbReference type="PANTHER" id="PTHR44591">
    <property type="entry name" value="STRESS RESPONSE REGULATOR PROTEIN 1"/>
    <property type="match status" value="1"/>
</dbReference>
<organism evidence="4 5">
    <name type="scientific">Methylobacter tundripaludum</name>
    <dbReference type="NCBI Taxonomy" id="173365"/>
    <lineage>
        <taxon>Bacteria</taxon>
        <taxon>Pseudomonadati</taxon>
        <taxon>Pseudomonadota</taxon>
        <taxon>Gammaproteobacteria</taxon>
        <taxon>Methylococcales</taxon>
        <taxon>Methylococcaceae</taxon>
        <taxon>Methylobacter</taxon>
    </lineage>
</organism>
<evidence type="ECO:0000313" key="5">
    <source>
        <dbReference type="Proteomes" id="UP000238071"/>
    </source>
</evidence>
<evidence type="ECO:0000256" key="1">
    <source>
        <dbReference type="ARBA" id="ARBA00022553"/>
    </source>
</evidence>
<proteinExistence type="predicted"/>
<dbReference type="InterPro" id="IPR011006">
    <property type="entry name" value="CheY-like_superfamily"/>
</dbReference>
<dbReference type="InterPro" id="IPR001789">
    <property type="entry name" value="Sig_transdc_resp-reg_receiver"/>
</dbReference>
<evidence type="ECO:0000256" key="2">
    <source>
        <dbReference type="PROSITE-ProRule" id="PRU00169"/>
    </source>
</evidence>
<dbReference type="PANTHER" id="PTHR44591:SF3">
    <property type="entry name" value="RESPONSE REGULATORY DOMAIN-CONTAINING PROTEIN"/>
    <property type="match status" value="1"/>
</dbReference>
<comment type="caution">
    <text evidence="4">The sequence shown here is derived from an EMBL/GenBank/DDBJ whole genome shotgun (WGS) entry which is preliminary data.</text>
</comment>
<dbReference type="EMBL" id="PTIY01000003">
    <property type="protein sequence ID" value="PPK72582.1"/>
    <property type="molecule type" value="Genomic_DNA"/>
</dbReference>
<dbReference type="SUPFAM" id="SSF52172">
    <property type="entry name" value="CheY-like"/>
    <property type="match status" value="1"/>
</dbReference>